<dbReference type="GO" id="GO:0006508">
    <property type="term" value="P:proteolysis"/>
    <property type="evidence" value="ECO:0007669"/>
    <property type="project" value="UniProtKB-KW"/>
</dbReference>
<keyword evidence="5" id="KW-0788">Thiol protease</keyword>
<protein>
    <recommendedName>
        <fullName evidence="7">Spi protease inhibitor domain-containing protein</fullName>
    </recommendedName>
</protein>
<dbReference type="PRINTS" id="PR00797">
    <property type="entry name" value="STREPTOPAIN"/>
</dbReference>
<dbReference type="InterPro" id="IPR025896">
    <property type="entry name" value="Spi_Prtas-inh"/>
</dbReference>
<evidence type="ECO:0000256" key="3">
    <source>
        <dbReference type="ARBA" id="ARBA00022729"/>
    </source>
</evidence>
<sequence length="433" mass="48988">MKKIFYAVFISLFFFSCSEEYVEEAMGDDPQTAQSSYKVTTEEAQEVVLNFMNAMEDSKQTRNTGEYSSKEIANVKALRRNTFKTRSGDENSNIPVDLDTLMYVVNFSNNNGFALVAADKRTDPIFAIIDEGNYDFEKLNEEENESFLSFMDGAIATELEDINQYQGDEATRTVTNGWDIIIIRYPILKTKWSQEGYNNPNSYGKYCPNKVTGCTVTATAQILSHYKTMGHVGWSYNGTSGSTNLNWGRIISDCEKNNGYLFPTSTPQSMDEIAHLCRYLGIAFGAKYNVDKKNKNKNSTSVGEDKPVDWFNKWGGLKATKLKKYDETSIVNAIRLGTPVYARGNSGKKKFLFVRIKYTGGHAWVYDGCITATKDGKRQNLIHCNWGWGGSRNGYYLSNVFKANVGPEINDFGTRSGQENYYQYNLEYSLVTR</sequence>
<dbReference type="InterPro" id="IPR038765">
    <property type="entry name" value="Papain-like_cys_pep_sf"/>
</dbReference>
<gene>
    <name evidence="8" type="ORF">F3F73_11835</name>
</gene>
<keyword evidence="2" id="KW-0645">Protease</keyword>
<evidence type="ECO:0000256" key="6">
    <source>
        <dbReference type="PIRSR" id="PIRSR600200-1"/>
    </source>
</evidence>
<dbReference type="Pfam" id="PF13734">
    <property type="entry name" value="Inhibitor_I69"/>
    <property type="match status" value="1"/>
</dbReference>
<evidence type="ECO:0000256" key="4">
    <source>
        <dbReference type="ARBA" id="ARBA00022801"/>
    </source>
</evidence>
<dbReference type="SUPFAM" id="SSF54001">
    <property type="entry name" value="Cysteine proteinases"/>
    <property type="match status" value="1"/>
</dbReference>
<dbReference type="EMBL" id="VWMK01000011">
    <property type="protein sequence ID" value="KAA3764641.1"/>
    <property type="molecule type" value="Genomic_DNA"/>
</dbReference>
<dbReference type="AlphaFoldDB" id="A0A7J4XIC5"/>
<keyword evidence="4" id="KW-0378">Hydrolase</keyword>
<dbReference type="InterPro" id="IPR000200">
    <property type="entry name" value="Peptidase_C10"/>
</dbReference>
<dbReference type="InterPro" id="IPR044934">
    <property type="entry name" value="Streptopain_sf"/>
</dbReference>
<evidence type="ECO:0000313" key="9">
    <source>
        <dbReference type="Proteomes" id="UP000422221"/>
    </source>
</evidence>
<feature type="domain" description="Spi protease inhibitor" evidence="7">
    <location>
        <begin position="38"/>
        <end position="149"/>
    </location>
</feature>
<evidence type="ECO:0000256" key="2">
    <source>
        <dbReference type="ARBA" id="ARBA00022670"/>
    </source>
</evidence>
<dbReference type="Gene3D" id="3.90.70.50">
    <property type="entry name" value="Peptidase C10, streptopain"/>
    <property type="match status" value="1"/>
</dbReference>
<evidence type="ECO:0000256" key="1">
    <source>
        <dbReference type="ARBA" id="ARBA00009693"/>
    </source>
</evidence>
<accession>A0A7J4XIC5</accession>
<dbReference type="Pfam" id="PF01640">
    <property type="entry name" value="Peptidase_C10"/>
    <property type="match status" value="1"/>
</dbReference>
<name>A0A7J4XIC5_9BACE</name>
<proteinExistence type="inferred from homology"/>
<reference evidence="8 9" key="1">
    <citation type="journal article" date="2019" name="Nat. Med.">
        <title>A library of human gut bacterial isolates paired with longitudinal multiomics data enables mechanistic microbiome research.</title>
        <authorList>
            <person name="Poyet M."/>
            <person name="Groussin M."/>
            <person name="Gibbons S.M."/>
            <person name="Avila-Pacheco J."/>
            <person name="Jiang X."/>
            <person name="Kearney S.M."/>
            <person name="Perrotta A.R."/>
            <person name="Berdy B."/>
            <person name="Zhao S."/>
            <person name="Lieberman T.D."/>
            <person name="Swanson P.K."/>
            <person name="Smith M."/>
            <person name="Roesemann S."/>
            <person name="Alexander J.E."/>
            <person name="Rich S.A."/>
            <person name="Livny J."/>
            <person name="Vlamakis H."/>
            <person name="Clish C."/>
            <person name="Bullock K."/>
            <person name="Deik A."/>
            <person name="Scott J."/>
            <person name="Pierce K.A."/>
            <person name="Xavier R.J."/>
            <person name="Alm E.J."/>
        </authorList>
    </citation>
    <scope>NUCLEOTIDE SEQUENCE [LARGE SCALE GENOMIC DNA]</scope>
    <source>
        <strain evidence="8 9">BIOML-A10</strain>
    </source>
</reference>
<organism evidence="8 9">
    <name type="scientific">Bacteroides salyersiae</name>
    <dbReference type="NCBI Taxonomy" id="291644"/>
    <lineage>
        <taxon>Bacteria</taxon>
        <taxon>Pseudomonadati</taxon>
        <taxon>Bacteroidota</taxon>
        <taxon>Bacteroidia</taxon>
        <taxon>Bacteroidales</taxon>
        <taxon>Bacteroidaceae</taxon>
        <taxon>Bacteroides</taxon>
    </lineage>
</organism>
<dbReference type="Proteomes" id="UP000422221">
    <property type="component" value="Unassembled WGS sequence"/>
</dbReference>
<keyword evidence="3" id="KW-0732">Signal</keyword>
<dbReference type="PROSITE" id="PS51257">
    <property type="entry name" value="PROKAR_LIPOPROTEIN"/>
    <property type="match status" value="1"/>
</dbReference>
<evidence type="ECO:0000259" key="7">
    <source>
        <dbReference type="Pfam" id="PF13734"/>
    </source>
</evidence>
<comment type="caution">
    <text evidence="8">The sequence shown here is derived from an EMBL/GenBank/DDBJ whole genome shotgun (WGS) entry which is preliminary data.</text>
</comment>
<feature type="active site" description="Nucleophile" evidence="6">
    <location>
        <position position="214"/>
    </location>
</feature>
<dbReference type="GO" id="GO:0008234">
    <property type="term" value="F:cysteine-type peptidase activity"/>
    <property type="evidence" value="ECO:0007669"/>
    <property type="project" value="UniProtKB-KW"/>
</dbReference>
<evidence type="ECO:0000256" key="5">
    <source>
        <dbReference type="ARBA" id="ARBA00022807"/>
    </source>
</evidence>
<evidence type="ECO:0000313" key="8">
    <source>
        <dbReference type="EMBL" id="KAA3764641.1"/>
    </source>
</evidence>
<comment type="similarity">
    <text evidence="1">Belongs to the peptidase C10 family.</text>
</comment>
<feature type="active site" description="Proton acceptor" evidence="6">
    <location>
        <position position="362"/>
    </location>
</feature>